<dbReference type="EMBL" id="ADLS01000017">
    <property type="protein sequence ID" value="EGX70614.1"/>
    <property type="molecule type" value="Genomic_DNA"/>
</dbReference>
<dbReference type="STRING" id="742742.HMPREF9452_01300"/>
<organism evidence="1 2">
    <name type="scientific">Collinsella tanakaei YIT 12063</name>
    <dbReference type="NCBI Taxonomy" id="742742"/>
    <lineage>
        <taxon>Bacteria</taxon>
        <taxon>Bacillati</taxon>
        <taxon>Actinomycetota</taxon>
        <taxon>Coriobacteriia</taxon>
        <taxon>Coriobacteriales</taxon>
        <taxon>Coriobacteriaceae</taxon>
        <taxon>Collinsella</taxon>
    </lineage>
</organism>
<dbReference type="eggNOG" id="ENOG5033GEN">
    <property type="taxonomic scope" value="Bacteria"/>
</dbReference>
<gene>
    <name evidence="1" type="ORF">HMPREF9452_01300</name>
</gene>
<dbReference type="HOGENOM" id="CLU_170843_0_0_11"/>
<sequence>MQLFKGETVTVVRRSKTYVDGYPETREDAETVENVLVHPGATSDLGEGTRTNGSFVGYTLCFPKTYERSLRGASVIIDGRGYEVIGDPRPCLDNCPTPWNRNVEVSACEG</sequence>
<dbReference type="OrthoDB" id="231241at2"/>
<keyword evidence="2" id="KW-1185">Reference proteome</keyword>
<comment type="caution">
    <text evidence="1">The sequence shown here is derived from an EMBL/GenBank/DDBJ whole genome shotgun (WGS) entry which is preliminary data.</text>
</comment>
<dbReference type="Proteomes" id="UP000004830">
    <property type="component" value="Unassembled WGS sequence"/>
</dbReference>
<name>G1WIY7_9ACTN</name>
<dbReference type="AlphaFoldDB" id="G1WIY7"/>
<evidence type="ECO:0000313" key="1">
    <source>
        <dbReference type="EMBL" id="EGX70614.1"/>
    </source>
</evidence>
<accession>G1WIY7</accession>
<protein>
    <submittedName>
        <fullName evidence="1">Uncharacterized protein</fullName>
    </submittedName>
</protein>
<proteinExistence type="predicted"/>
<evidence type="ECO:0000313" key="2">
    <source>
        <dbReference type="Proteomes" id="UP000004830"/>
    </source>
</evidence>
<reference evidence="1 2" key="1">
    <citation type="submission" date="2011-06" db="EMBL/GenBank/DDBJ databases">
        <title>The Genome Sequence of Collinsella tanakaei YIT 12063.</title>
        <authorList>
            <consortium name="The Broad Institute Genome Sequencing Platform"/>
            <person name="Earl A."/>
            <person name="Ward D."/>
            <person name="Feldgarden M."/>
            <person name="Gevers D."/>
            <person name="Morotomi M."/>
            <person name="Young S.K."/>
            <person name="Zeng Q."/>
            <person name="Gargeya S."/>
            <person name="Fitzgerald M."/>
            <person name="Haas B."/>
            <person name="Abouelleil A."/>
            <person name="Alvarado L."/>
            <person name="Arachchi H.M."/>
            <person name="Berlin A."/>
            <person name="Brown A."/>
            <person name="Chapman S.B."/>
            <person name="Chen Z."/>
            <person name="Dunbar C."/>
            <person name="Freedman E."/>
            <person name="Gearin G."/>
            <person name="Gellesch M."/>
            <person name="Goldberg J."/>
            <person name="Griggs A."/>
            <person name="Gujja S."/>
            <person name="Heiman D."/>
            <person name="Howarth C."/>
            <person name="Larson L."/>
            <person name="Lui A."/>
            <person name="MacDonald P.J.P."/>
            <person name="Mehta T."/>
            <person name="Montmayeur A."/>
            <person name="Murphy C."/>
            <person name="Neiman D."/>
            <person name="Pearson M."/>
            <person name="Priest M."/>
            <person name="Roberts A."/>
            <person name="Saif S."/>
            <person name="Shea T."/>
            <person name="Shenoy N."/>
            <person name="Sisk P."/>
            <person name="Stolte C."/>
            <person name="Sykes S."/>
            <person name="Wortman J."/>
            <person name="Nusbaum C."/>
            <person name="Birren B."/>
        </authorList>
    </citation>
    <scope>NUCLEOTIDE SEQUENCE [LARGE SCALE GENOMIC DNA]</scope>
    <source>
        <strain evidence="1 2">YIT 12063</strain>
    </source>
</reference>